<dbReference type="Proteomes" id="UP000558488">
    <property type="component" value="Unassembled WGS sequence"/>
</dbReference>
<gene>
    <name evidence="1" type="ORF">mPipKuh1_007686</name>
</gene>
<sequence>MYPEAMVFSGIEVYSKEIPEKESPCRDPESSGLRLFSYITGSSMESSLLLQIVSKDGTLCTLLQRDFTTTTSTDGGSISPPLEFRVALTCFDQWNMGEGMLYKLQARGLRGLEICIFTLFKALICKKQKTNKQTKTHTVRALLLEKQVEES</sequence>
<evidence type="ECO:0000313" key="1">
    <source>
        <dbReference type="EMBL" id="KAF6392472.1"/>
    </source>
</evidence>
<reference evidence="1 2" key="1">
    <citation type="journal article" date="2020" name="Nature">
        <title>Six reference-quality genomes reveal evolution of bat adaptations.</title>
        <authorList>
            <person name="Jebb D."/>
            <person name="Huang Z."/>
            <person name="Pippel M."/>
            <person name="Hughes G.M."/>
            <person name="Lavrichenko K."/>
            <person name="Devanna P."/>
            <person name="Winkler S."/>
            <person name="Jermiin L.S."/>
            <person name="Skirmuntt E.C."/>
            <person name="Katzourakis A."/>
            <person name="Burkitt-Gray L."/>
            <person name="Ray D.A."/>
            <person name="Sullivan K.A.M."/>
            <person name="Roscito J.G."/>
            <person name="Kirilenko B.M."/>
            <person name="Davalos L.M."/>
            <person name="Corthals A.P."/>
            <person name="Power M.L."/>
            <person name="Jones G."/>
            <person name="Ransome R.D."/>
            <person name="Dechmann D.K.N."/>
            <person name="Locatelli A.G."/>
            <person name="Puechmaille S.J."/>
            <person name="Fedrigo O."/>
            <person name="Jarvis E.D."/>
            <person name="Hiller M."/>
            <person name="Vernes S.C."/>
            <person name="Myers E.W."/>
            <person name="Teeling E.C."/>
        </authorList>
    </citation>
    <scope>NUCLEOTIDE SEQUENCE [LARGE SCALE GENOMIC DNA]</scope>
    <source>
        <strain evidence="1">MPipKuh1</strain>
        <tissue evidence="1">Flight muscle</tissue>
    </source>
</reference>
<protein>
    <submittedName>
        <fullName evidence="1">Uncharacterized protein</fullName>
    </submittedName>
</protein>
<dbReference type="AlphaFoldDB" id="A0A7J8B1F1"/>
<evidence type="ECO:0000313" key="2">
    <source>
        <dbReference type="Proteomes" id="UP000558488"/>
    </source>
</evidence>
<accession>A0A7J8B1F1</accession>
<dbReference type="EMBL" id="JACAGB010000001">
    <property type="protein sequence ID" value="KAF6392472.1"/>
    <property type="molecule type" value="Genomic_DNA"/>
</dbReference>
<proteinExistence type="predicted"/>
<organism evidence="1 2">
    <name type="scientific">Pipistrellus kuhlii</name>
    <name type="common">Kuhl's pipistrelle</name>
    <dbReference type="NCBI Taxonomy" id="59472"/>
    <lineage>
        <taxon>Eukaryota</taxon>
        <taxon>Metazoa</taxon>
        <taxon>Chordata</taxon>
        <taxon>Craniata</taxon>
        <taxon>Vertebrata</taxon>
        <taxon>Euteleostomi</taxon>
        <taxon>Mammalia</taxon>
        <taxon>Eutheria</taxon>
        <taxon>Laurasiatheria</taxon>
        <taxon>Chiroptera</taxon>
        <taxon>Yangochiroptera</taxon>
        <taxon>Vespertilionidae</taxon>
        <taxon>Pipistrellus</taxon>
    </lineage>
</organism>
<keyword evidence="2" id="KW-1185">Reference proteome</keyword>
<comment type="caution">
    <text evidence="1">The sequence shown here is derived from an EMBL/GenBank/DDBJ whole genome shotgun (WGS) entry which is preliminary data.</text>
</comment>
<name>A0A7J8B1F1_PIPKU</name>